<proteinExistence type="predicted"/>
<dbReference type="AlphaFoldDB" id="A0A3A3GH49"/>
<comment type="caution">
    <text evidence="1">The sequence shown here is derived from an EMBL/GenBank/DDBJ whole genome shotgun (WGS) entry which is preliminary data.</text>
</comment>
<accession>A0A3A3GH49</accession>
<dbReference type="EMBL" id="QYZD01000025">
    <property type="protein sequence ID" value="RJG21376.1"/>
    <property type="molecule type" value="Genomic_DNA"/>
</dbReference>
<sequence length="117" mass="13305">MEIRKVNEFMELVRKSITHYCPEITNNGSRGSFTLHFNPKTSARFEYNTFETIGVDGKGARTKKVNLDTDNFDNICDVVEFKLHTSDLRSGQLCFFCKDGTIKTIKIKGGVIKSDFV</sequence>
<dbReference type="RefSeq" id="WP_119795611.1">
    <property type="nucleotide sequence ID" value="NZ_QYZD01000025.1"/>
</dbReference>
<reference evidence="1 2" key="1">
    <citation type="submission" date="2018-09" db="EMBL/GenBank/DDBJ databases">
        <title>Paenibacillus SK2017-BO5.</title>
        <authorList>
            <person name="Piskunova J.V."/>
            <person name="Dubiley S.A."/>
            <person name="Severinov K.V."/>
        </authorList>
    </citation>
    <scope>NUCLEOTIDE SEQUENCE [LARGE SCALE GENOMIC DNA]</scope>
    <source>
        <strain evidence="1 2">BO5</strain>
    </source>
</reference>
<name>A0A3A3GH49_PANTH</name>
<dbReference type="Proteomes" id="UP000266177">
    <property type="component" value="Unassembled WGS sequence"/>
</dbReference>
<gene>
    <name evidence="1" type="ORF">DQX05_22010</name>
</gene>
<protein>
    <submittedName>
        <fullName evidence="1">Uncharacterized protein</fullName>
    </submittedName>
</protein>
<evidence type="ECO:0000313" key="2">
    <source>
        <dbReference type="Proteomes" id="UP000266177"/>
    </source>
</evidence>
<evidence type="ECO:0000313" key="1">
    <source>
        <dbReference type="EMBL" id="RJG21376.1"/>
    </source>
</evidence>
<organism evidence="1 2">
    <name type="scientific">Paenibacillus thiaminolyticus</name>
    <name type="common">Bacillus thiaminolyticus</name>
    <dbReference type="NCBI Taxonomy" id="49283"/>
    <lineage>
        <taxon>Bacteria</taxon>
        <taxon>Bacillati</taxon>
        <taxon>Bacillota</taxon>
        <taxon>Bacilli</taxon>
        <taxon>Bacillales</taxon>
        <taxon>Paenibacillaceae</taxon>
        <taxon>Paenibacillus</taxon>
    </lineage>
</organism>